<comment type="caution">
    <text evidence="1">The sequence shown here is derived from an EMBL/GenBank/DDBJ whole genome shotgun (WGS) entry which is preliminary data.</text>
</comment>
<accession>A0ABV3G8K7</accession>
<dbReference type="RefSeq" id="WP_358130188.1">
    <property type="nucleotide sequence ID" value="NZ_JBFALK010000002.1"/>
</dbReference>
<sequence length="106" mass="12141">MSTEPKTTTIRVSFVTRDEIAKLAEQEGKSMTAVVDDAIREHRRKLRWRQVAEQMERTRREDPESWAEYLAEQELWLGGPSPAQRIAPEWEGLIAPPEEGHADQAG</sequence>
<proteinExistence type="predicted"/>
<protein>
    <recommendedName>
        <fullName evidence="3">Ribbon-helix-helix protein, CopG family</fullName>
    </recommendedName>
</protein>
<dbReference type="EMBL" id="JBFALK010000002">
    <property type="protein sequence ID" value="MEV0967975.1"/>
    <property type="molecule type" value="Genomic_DNA"/>
</dbReference>
<evidence type="ECO:0000313" key="1">
    <source>
        <dbReference type="EMBL" id="MEV0967975.1"/>
    </source>
</evidence>
<name>A0ABV3G8K7_MICGL</name>
<dbReference type="Proteomes" id="UP001551675">
    <property type="component" value="Unassembled WGS sequence"/>
</dbReference>
<organism evidence="1 2">
    <name type="scientific">Microtetraspora glauca</name>
    <dbReference type="NCBI Taxonomy" id="1996"/>
    <lineage>
        <taxon>Bacteria</taxon>
        <taxon>Bacillati</taxon>
        <taxon>Actinomycetota</taxon>
        <taxon>Actinomycetes</taxon>
        <taxon>Streptosporangiales</taxon>
        <taxon>Streptosporangiaceae</taxon>
        <taxon>Microtetraspora</taxon>
    </lineage>
</organism>
<gene>
    <name evidence="1" type="ORF">AB0I59_05025</name>
</gene>
<reference evidence="1 2" key="1">
    <citation type="submission" date="2024-06" db="EMBL/GenBank/DDBJ databases">
        <title>The Natural Products Discovery Center: Release of the First 8490 Sequenced Strains for Exploring Actinobacteria Biosynthetic Diversity.</title>
        <authorList>
            <person name="Kalkreuter E."/>
            <person name="Kautsar S.A."/>
            <person name="Yang D."/>
            <person name="Bader C.D."/>
            <person name="Teijaro C.N."/>
            <person name="Fluegel L."/>
            <person name="Davis C.M."/>
            <person name="Simpson J.R."/>
            <person name="Lauterbach L."/>
            <person name="Steele A.D."/>
            <person name="Gui C."/>
            <person name="Meng S."/>
            <person name="Li G."/>
            <person name="Viehrig K."/>
            <person name="Ye F."/>
            <person name="Su P."/>
            <person name="Kiefer A.F."/>
            <person name="Nichols A."/>
            <person name="Cepeda A.J."/>
            <person name="Yan W."/>
            <person name="Fan B."/>
            <person name="Jiang Y."/>
            <person name="Adhikari A."/>
            <person name="Zheng C.-J."/>
            <person name="Schuster L."/>
            <person name="Cowan T.M."/>
            <person name="Smanski M.J."/>
            <person name="Chevrette M.G."/>
            <person name="De Carvalho L.P.S."/>
            <person name="Shen B."/>
        </authorList>
    </citation>
    <scope>NUCLEOTIDE SEQUENCE [LARGE SCALE GENOMIC DNA]</scope>
    <source>
        <strain evidence="1 2">NPDC050100</strain>
    </source>
</reference>
<keyword evidence="2" id="KW-1185">Reference proteome</keyword>
<evidence type="ECO:0008006" key="3">
    <source>
        <dbReference type="Google" id="ProtNLM"/>
    </source>
</evidence>
<evidence type="ECO:0000313" key="2">
    <source>
        <dbReference type="Proteomes" id="UP001551675"/>
    </source>
</evidence>